<dbReference type="GO" id="GO:0070531">
    <property type="term" value="C:BRCA1-A complex"/>
    <property type="evidence" value="ECO:0007669"/>
    <property type="project" value="TreeGrafter"/>
</dbReference>
<gene>
    <name evidence="18" type="primary">BRCA1</name>
</gene>
<dbReference type="GO" id="GO:0045944">
    <property type="term" value="P:positive regulation of transcription by RNA polymerase II"/>
    <property type="evidence" value="ECO:0007669"/>
    <property type="project" value="TreeGrafter"/>
</dbReference>
<keyword evidence="7 13" id="KW-0863">Zinc-finger</keyword>
<dbReference type="GO" id="GO:0031436">
    <property type="term" value="C:BRCA1-BARD1 complex"/>
    <property type="evidence" value="ECO:0007669"/>
    <property type="project" value="TreeGrafter"/>
</dbReference>
<dbReference type="PANTHER" id="PTHR13763:SF0">
    <property type="entry name" value="BREAST CANCER TYPE 1 SUSCEPTIBILITY PROTEIN"/>
    <property type="match status" value="1"/>
</dbReference>
<name>A0A2K6QXR0_RHIRO</name>
<evidence type="ECO:0000256" key="5">
    <source>
        <dbReference type="ARBA" id="ARBA00022737"/>
    </source>
</evidence>
<evidence type="ECO:0000259" key="16">
    <source>
        <dbReference type="PROSITE" id="PS50089"/>
    </source>
</evidence>
<evidence type="ECO:0000256" key="7">
    <source>
        <dbReference type="ARBA" id="ARBA00022771"/>
    </source>
</evidence>
<dbReference type="Gene3D" id="3.40.50.10190">
    <property type="entry name" value="BRCT domain"/>
    <property type="match status" value="1"/>
</dbReference>
<keyword evidence="5" id="KW-0677">Repeat</keyword>
<keyword evidence="14" id="KW-0175">Coiled coil</keyword>
<organism evidence="18 19">
    <name type="scientific">Rhinopithecus roxellana</name>
    <name type="common">Golden snub-nosed monkey</name>
    <name type="synonym">Pygathrix roxellana</name>
    <dbReference type="NCBI Taxonomy" id="61622"/>
    <lineage>
        <taxon>Eukaryota</taxon>
        <taxon>Metazoa</taxon>
        <taxon>Chordata</taxon>
        <taxon>Craniata</taxon>
        <taxon>Vertebrata</taxon>
        <taxon>Euteleostomi</taxon>
        <taxon>Mammalia</taxon>
        <taxon>Eutheria</taxon>
        <taxon>Euarchontoglires</taxon>
        <taxon>Primates</taxon>
        <taxon>Haplorrhini</taxon>
        <taxon>Catarrhini</taxon>
        <taxon>Cercopithecidae</taxon>
        <taxon>Colobinae</taxon>
        <taxon>Rhinopithecus</taxon>
    </lineage>
</organism>
<keyword evidence="6" id="KW-0227">DNA damage</keyword>
<dbReference type="GO" id="GO:0005694">
    <property type="term" value="C:chromosome"/>
    <property type="evidence" value="ECO:0007669"/>
    <property type="project" value="UniProtKB-SubCell"/>
</dbReference>
<dbReference type="InterPro" id="IPR013083">
    <property type="entry name" value="Znf_RING/FYVE/PHD"/>
</dbReference>
<dbReference type="InterPro" id="IPR031099">
    <property type="entry name" value="BRCA1-associated"/>
</dbReference>
<dbReference type="SMART" id="SM00292">
    <property type="entry name" value="BRCT"/>
    <property type="match status" value="1"/>
</dbReference>
<keyword evidence="9" id="KW-0234">DNA repair</keyword>
<feature type="compositionally biased region" description="Basic and acidic residues" evidence="15">
    <location>
        <begin position="212"/>
        <end position="225"/>
    </location>
</feature>
<dbReference type="PIRSF" id="PIRSF001734">
    <property type="entry name" value="BRCA1"/>
    <property type="match status" value="1"/>
</dbReference>
<dbReference type="Pfam" id="PF00533">
    <property type="entry name" value="BRCT"/>
    <property type="match status" value="1"/>
</dbReference>
<evidence type="ECO:0000256" key="14">
    <source>
        <dbReference type="SAM" id="Coils"/>
    </source>
</evidence>
<evidence type="ECO:0000256" key="9">
    <source>
        <dbReference type="ARBA" id="ARBA00023204"/>
    </source>
</evidence>
<feature type="domain" description="RING-type" evidence="16">
    <location>
        <begin position="24"/>
        <end position="65"/>
    </location>
</feature>
<dbReference type="SUPFAM" id="SSF52113">
    <property type="entry name" value="BRCT domain"/>
    <property type="match status" value="1"/>
</dbReference>
<comment type="subcellular location">
    <subcellularLocation>
        <location evidence="2">Chromosome</location>
    </subcellularLocation>
    <subcellularLocation>
        <location evidence="1">Nucleus</location>
    </subcellularLocation>
</comment>
<dbReference type="CDD" id="cd16498">
    <property type="entry name" value="RING-HC_BRCA1"/>
    <property type="match status" value="1"/>
</dbReference>
<evidence type="ECO:0000256" key="8">
    <source>
        <dbReference type="ARBA" id="ARBA00022833"/>
    </source>
</evidence>
<evidence type="ECO:0000256" key="2">
    <source>
        <dbReference type="ARBA" id="ARBA00004286"/>
    </source>
</evidence>
<dbReference type="GO" id="GO:0000724">
    <property type="term" value="P:double-strand break repair via homologous recombination"/>
    <property type="evidence" value="ECO:0007669"/>
    <property type="project" value="TreeGrafter"/>
</dbReference>
<dbReference type="GO" id="GO:0043009">
    <property type="term" value="P:chordate embryonic development"/>
    <property type="evidence" value="ECO:0007669"/>
    <property type="project" value="TreeGrafter"/>
</dbReference>
<accession>A0A2K6QXR0</accession>
<feature type="domain" description="BRCT" evidence="17">
    <location>
        <begin position="500"/>
        <end position="594"/>
    </location>
</feature>
<evidence type="ECO:0000256" key="15">
    <source>
        <dbReference type="SAM" id="MobiDB-lite"/>
    </source>
</evidence>
<evidence type="ECO:0000256" key="13">
    <source>
        <dbReference type="PROSITE-ProRule" id="PRU00175"/>
    </source>
</evidence>
<dbReference type="InterPro" id="IPR018957">
    <property type="entry name" value="Znf_C3HC4_RING-type"/>
</dbReference>
<evidence type="ECO:0000256" key="11">
    <source>
        <dbReference type="ARBA" id="ARBA00023306"/>
    </source>
</evidence>
<feature type="region of interest" description="Disordered" evidence="15">
    <location>
        <begin position="299"/>
        <end position="359"/>
    </location>
</feature>
<keyword evidence="4" id="KW-0479">Metal-binding</keyword>
<dbReference type="PROSITE" id="PS50172">
    <property type="entry name" value="BRCT"/>
    <property type="match status" value="1"/>
</dbReference>
<evidence type="ECO:0000256" key="10">
    <source>
        <dbReference type="ARBA" id="ARBA00023242"/>
    </source>
</evidence>
<dbReference type="PANTHER" id="PTHR13763">
    <property type="entry name" value="BREAST CANCER TYPE 1 SUSCEPTIBILITY PROTEIN BRCA1"/>
    <property type="match status" value="1"/>
</dbReference>
<feature type="region of interest" description="Disordered" evidence="15">
    <location>
        <begin position="205"/>
        <end position="245"/>
    </location>
</feature>
<keyword evidence="3" id="KW-0158">Chromosome</keyword>
<dbReference type="CDD" id="cd17735">
    <property type="entry name" value="BRCT_BRCA1_rpt1"/>
    <property type="match status" value="1"/>
</dbReference>
<reference evidence="18" key="1">
    <citation type="submission" date="2025-08" db="UniProtKB">
        <authorList>
            <consortium name="Ensembl"/>
        </authorList>
    </citation>
    <scope>IDENTIFICATION</scope>
</reference>
<sequence length="617" mass="69251">MDLSALRVEEVQNVINAMQKILECPICLELIKEPVSTKCDHIFCRFCMLKLLNQKKGPSQCPLCKNDITKRSLQESTRFSQLVEELLKIIHAFQLDTGLQFANSYNFAKKENNSPEHLKDEVSLIQSMGYRNRAKRLLQSEPENPSLQETSLSVPLSNFGIVRTLRTKQRIQPQKKSVYIELGSDSSEDMVNKATYCSVGDQELLQITPQGTRDETSLDSAKKGEAASGYESETSVSEDCSRLSSQSEILTTQQRDTMQDNLIKLQQEMAVLEAVLEQHGSQPSNSYPSIVTDSSALEDLRNPEQSTSEKAVLTSQKSSEYPISQNPEGFSADKFKVSADSSTSKNKEPGVERSSPSKCQSLEDRWYVHSSSGSLQNGNYPSQEELIKVVDMEEQQLEKSGPHNLMEPSYLPRQDLEGTPYLESGISLFSDDPESDPSEDRALESAHVGSIPSSTSALKVPQWQVAESAQSPAAAHNTNTAEYNAMEESVSREKPKLTASTERVNKRMSLVVSGLTPEEFMLVYKFARRYHIALTNLITEETTHIVMKTDAEFVCERTLKYFLGIAGGKWVVSYFWVTQSIKERKMLNEHDFEVRGDVVNGRNHQGPKRARESPDRK</sequence>
<keyword evidence="10" id="KW-0539">Nucleus</keyword>
<feature type="region of interest" description="Disordered" evidence="15">
    <location>
        <begin position="423"/>
        <end position="453"/>
    </location>
</feature>
<dbReference type="Ensembl" id="ENSRROT00000057965.1">
    <property type="protein sequence ID" value="ENSRROP00000033526.1"/>
    <property type="gene ID" value="ENSRROG00000040316.1"/>
</dbReference>
<dbReference type="GO" id="GO:0008270">
    <property type="term" value="F:zinc ion binding"/>
    <property type="evidence" value="ECO:0007669"/>
    <property type="project" value="UniProtKB-KW"/>
</dbReference>
<dbReference type="InterPro" id="IPR036420">
    <property type="entry name" value="BRCT_dom_sf"/>
</dbReference>
<feature type="compositionally biased region" description="Polar residues" evidence="15">
    <location>
        <begin position="303"/>
        <end position="328"/>
    </location>
</feature>
<dbReference type="SUPFAM" id="SSF57850">
    <property type="entry name" value="RING/U-box"/>
    <property type="match status" value="1"/>
</dbReference>
<reference evidence="18" key="2">
    <citation type="submission" date="2025-09" db="UniProtKB">
        <authorList>
            <consortium name="Ensembl"/>
        </authorList>
    </citation>
    <scope>IDENTIFICATION</scope>
</reference>
<feature type="compositionally biased region" description="Polar residues" evidence="15">
    <location>
        <begin position="231"/>
        <end position="245"/>
    </location>
</feature>
<keyword evidence="11" id="KW-0131">Cell cycle</keyword>
<dbReference type="PROSITE" id="PS50089">
    <property type="entry name" value="ZF_RING_2"/>
    <property type="match status" value="1"/>
</dbReference>
<dbReference type="InterPro" id="IPR017907">
    <property type="entry name" value="Znf_RING_CS"/>
</dbReference>
<feature type="coiled-coil region" evidence="14">
    <location>
        <begin position="255"/>
        <end position="282"/>
    </location>
</feature>
<evidence type="ECO:0000256" key="12">
    <source>
        <dbReference type="ARBA" id="ARBA00031556"/>
    </source>
</evidence>
<evidence type="ECO:0000313" key="18">
    <source>
        <dbReference type="Ensembl" id="ENSRROP00000033526.1"/>
    </source>
</evidence>
<evidence type="ECO:0000313" key="19">
    <source>
        <dbReference type="Proteomes" id="UP000233200"/>
    </source>
</evidence>
<dbReference type="Proteomes" id="UP000233200">
    <property type="component" value="Unplaced"/>
</dbReference>
<dbReference type="InterPro" id="IPR001357">
    <property type="entry name" value="BRCT_dom"/>
</dbReference>
<evidence type="ECO:0000259" key="17">
    <source>
        <dbReference type="PROSITE" id="PS50172"/>
    </source>
</evidence>
<keyword evidence="19" id="KW-1185">Reference proteome</keyword>
<dbReference type="GeneTree" id="ENSGT00440000034289"/>
<proteinExistence type="predicted"/>
<feature type="region of interest" description="Disordered" evidence="15">
    <location>
        <begin position="598"/>
        <end position="617"/>
    </location>
</feature>
<dbReference type="SMART" id="SM00184">
    <property type="entry name" value="RING"/>
    <property type="match status" value="1"/>
</dbReference>
<dbReference type="FunFam" id="3.40.50.10190:FF:000006">
    <property type="entry name" value="Breast cancer type 1 susceptibility protein homolog"/>
    <property type="match status" value="1"/>
</dbReference>
<dbReference type="Gene3D" id="3.30.40.10">
    <property type="entry name" value="Zinc/RING finger domain, C3HC4 (zinc finger)"/>
    <property type="match status" value="1"/>
</dbReference>
<keyword evidence="8" id="KW-0862">Zinc</keyword>
<dbReference type="InterPro" id="IPR001841">
    <property type="entry name" value="Znf_RING"/>
</dbReference>
<dbReference type="PROSITE" id="PS00518">
    <property type="entry name" value="ZF_RING_1"/>
    <property type="match status" value="1"/>
</dbReference>
<evidence type="ECO:0000256" key="4">
    <source>
        <dbReference type="ARBA" id="ARBA00022723"/>
    </source>
</evidence>
<evidence type="ECO:0000256" key="6">
    <source>
        <dbReference type="ARBA" id="ARBA00022763"/>
    </source>
</evidence>
<dbReference type="AlphaFoldDB" id="A0A2K6QXR0"/>
<dbReference type="GO" id="GO:0004842">
    <property type="term" value="F:ubiquitin-protein transferase activity"/>
    <property type="evidence" value="ECO:0007669"/>
    <property type="project" value="TreeGrafter"/>
</dbReference>
<protein>
    <recommendedName>
        <fullName evidence="12">RING-type E3 ubiquitin transferase BRCA1</fullName>
    </recommendedName>
</protein>
<dbReference type="FunFam" id="3.30.40.10:FF:000213">
    <property type="entry name" value="Breast cancer type 1 susceptibility protein homolog"/>
    <property type="match status" value="1"/>
</dbReference>
<dbReference type="GO" id="GO:0007095">
    <property type="term" value="P:mitotic G2 DNA damage checkpoint signaling"/>
    <property type="evidence" value="ECO:0007669"/>
    <property type="project" value="TreeGrafter"/>
</dbReference>
<evidence type="ECO:0000256" key="3">
    <source>
        <dbReference type="ARBA" id="ARBA00022454"/>
    </source>
</evidence>
<dbReference type="Pfam" id="PF00097">
    <property type="entry name" value="zf-C3HC4"/>
    <property type="match status" value="1"/>
</dbReference>
<evidence type="ECO:0000256" key="1">
    <source>
        <dbReference type="ARBA" id="ARBA00004123"/>
    </source>
</evidence>